<dbReference type="InterPro" id="IPR007021">
    <property type="entry name" value="DUF659"/>
</dbReference>
<protein>
    <recommendedName>
        <fullName evidence="5">BED-type domain-containing protein</fullName>
    </recommendedName>
</protein>
<evidence type="ECO:0000256" key="1">
    <source>
        <dbReference type="ARBA" id="ARBA00022723"/>
    </source>
</evidence>
<dbReference type="InterPro" id="IPR003656">
    <property type="entry name" value="Znf_BED"/>
</dbReference>
<sequence length="338" mass="37991">MYPYSRGGNLSHRFDYSSTTSAVESKGSPKTLVGEISRERSPVGEIRDVVREKDVCWEFCERLEGNKVRCKFCLKVLNGGISRLKFHLSRLPSKGVHPCSKVRDEVTDRVKAIIALKEEGKEAAGAKKLRLTETKSPGMISSPKMLLPMDTMNQMTKLFPATTAARPQLPLDAERCIAEFFFENKLDFSVAHSSSYQLMLEALGGPGFRGPTVDALRSTWLQKLKSEITLQIKEIEKDWASTGCTIIADTWTDNRSKALINFYVSYPMGTFFHKLVDASTYFKNPKFLYDLFDSVIQDFGPENVVQVIMDNALNYVGVGNQTCRRMVQYSALPVLHTA</sequence>
<evidence type="ECO:0000313" key="7">
    <source>
        <dbReference type="Proteomes" id="UP000636800"/>
    </source>
</evidence>
<feature type="domain" description="BED-type" evidence="5">
    <location>
        <begin position="51"/>
        <end position="106"/>
    </location>
</feature>
<organism evidence="6 7">
    <name type="scientific">Vanilla planifolia</name>
    <name type="common">Vanilla</name>
    <dbReference type="NCBI Taxonomy" id="51239"/>
    <lineage>
        <taxon>Eukaryota</taxon>
        <taxon>Viridiplantae</taxon>
        <taxon>Streptophyta</taxon>
        <taxon>Embryophyta</taxon>
        <taxon>Tracheophyta</taxon>
        <taxon>Spermatophyta</taxon>
        <taxon>Magnoliopsida</taxon>
        <taxon>Liliopsida</taxon>
        <taxon>Asparagales</taxon>
        <taxon>Orchidaceae</taxon>
        <taxon>Vanilloideae</taxon>
        <taxon>Vanilleae</taxon>
        <taxon>Vanilla</taxon>
    </lineage>
</organism>
<comment type="caution">
    <text evidence="6">The sequence shown here is derived from an EMBL/GenBank/DDBJ whole genome shotgun (WGS) entry which is preliminary data.</text>
</comment>
<evidence type="ECO:0000256" key="4">
    <source>
        <dbReference type="PROSITE-ProRule" id="PRU00027"/>
    </source>
</evidence>
<dbReference type="AlphaFoldDB" id="A0A835RT95"/>
<dbReference type="GO" id="GO:0008270">
    <property type="term" value="F:zinc ion binding"/>
    <property type="evidence" value="ECO:0007669"/>
    <property type="project" value="UniProtKB-KW"/>
</dbReference>
<dbReference type="Proteomes" id="UP000636800">
    <property type="component" value="Chromosome 1"/>
</dbReference>
<evidence type="ECO:0000256" key="2">
    <source>
        <dbReference type="ARBA" id="ARBA00022771"/>
    </source>
</evidence>
<dbReference type="OrthoDB" id="248747at2759"/>
<name>A0A835RT95_VANPL</name>
<dbReference type="PROSITE" id="PS50808">
    <property type="entry name" value="ZF_BED"/>
    <property type="match status" value="1"/>
</dbReference>
<gene>
    <name evidence="6" type="ORF">HPP92_002831</name>
</gene>
<proteinExistence type="predicted"/>
<dbReference type="PANTHER" id="PTHR32166:SF67">
    <property type="entry name" value="HAT TRANSPOSON SUPERFAMILY"/>
    <property type="match status" value="1"/>
</dbReference>
<keyword evidence="1" id="KW-0479">Metal-binding</keyword>
<keyword evidence="7" id="KW-1185">Reference proteome</keyword>
<keyword evidence="2 4" id="KW-0863">Zinc-finger</keyword>
<dbReference type="Pfam" id="PF02892">
    <property type="entry name" value="zf-BED"/>
    <property type="match status" value="1"/>
</dbReference>
<reference evidence="6 7" key="1">
    <citation type="journal article" date="2020" name="Nat. Food">
        <title>A phased Vanilla planifolia genome enables genetic improvement of flavour and production.</title>
        <authorList>
            <person name="Hasing T."/>
            <person name="Tang H."/>
            <person name="Brym M."/>
            <person name="Khazi F."/>
            <person name="Huang T."/>
            <person name="Chambers A.H."/>
        </authorList>
    </citation>
    <scope>NUCLEOTIDE SEQUENCE [LARGE SCALE GENOMIC DNA]</scope>
    <source>
        <tissue evidence="6">Leaf</tissue>
    </source>
</reference>
<keyword evidence="3" id="KW-0862">Zinc</keyword>
<evidence type="ECO:0000313" key="6">
    <source>
        <dbReference type="EMBL" id="KAG0498140.1"/>
    </source>
</evidence>
<dbReference type="Pfam" id="PF04937">
    <property type="entry name" value="DUF659"/>
    <property type="match status" value="1"/>
</dbReference>
<dbReference type="GO" id="GO:0003677">
    <property type="term" value="F:DNA binding"/>
    <property type="evidence" value="ECO:0007669"/>
    <property type="project" value="InterPro"/>
</dbReference>
<dbReference type="EMBL" id="JADCNL010000001">
    <property type="protein sequence ID" value="KAG0498140.1"/>
    <property type="molecule type" value="Genomic_DNA"/>
</dbReference>
<accession>A0A835RT95</accession>
<evidence type="ECO:0000259" key="5">
    <source>
        <dbReference type="PROSITE" id="PS50808"/>
    </source>
</evidence>
<evidence type="ECO:0000256" key="3">
    <source>
        <dbReference type="ARBA" id="ARBA00022833"/>
    </source>
</evidence>
<dbReference type="PANTHER" id="PTHR32166">
    <property type="entry name" value="OSJNBA0013A04.12 PROTEIN"/>
    <property type="match status" value="1"/>
</dbReference>